<protein>
    <submittedName>
        <fullName evidence="1">Uncharacterized protein</fullName>
    </submittedName>
</protein>
<name>K9WXR7_9NOST</name>
<dbReference type="Proteomes" id="UP000010475">
    <property type="component" value="Chromosome"/>
</dbReference>
<keyword evidence="2" id="KW-1185">Reference proteome</keyword>
<dbReference type="RefSeq" id="WP_015207835.1">
    <property type="nucleotide sequence ID" value="NC_019757.1"/>
</dbReference>
<dbReference type="AlphaFoldDB" id="K9WXR7"/>
<sequence>MDPRSIKPTGKFLPEVTKERAALGSNIFYLKLSVNGDDIGWLGADTDEWCVVSDRPIGITPYFHIHDGRTYYHNQAGWWLSVRRGSVGFYKNWNDATSWRIEGKAFISEHNGQALSIYVLNEMYQYIYAWDEYIRLDVEWQEQ</sequence>
<dbReference type="KEGG" id="csg:Cylst_2355"/>
<proteinExistence type="predicted"/>
<dbReference type="EMBL" id="CP003642">
    <property type="protein sequence ID" value="AFZ24581.1"/>
    <property type="molecule type" value="Genomic_DNA"/>
</dbReference>
<accession>K9WXR7</accession>
<dbReference type="OrthoDB" id="9151923at2"/>
<evidence type="ECO:0000313" key="2">
    <source>
        <dbReference type="Proteomes" id="UP000010475"/>
    </source>
</evidence>
<organism evidence="1 2">
    <name type="scientific">Cylindrospermum stagnale PCC 7417</name>
    <dbReference type="NCBI Taxonomy" id="56107"/>
    <lineage>
        <taxon>Bacteria</taxon>
        <taxon>Bacillati</taxon>
        <taxon>Cyanobacteriota</taxon>
        <taxon>Cyanophyceae</taxon>
        <taxon>Nostocales</taxon>
        <taxon>Nostocaceae</taxon>
        <taxon>Cylindrospermum</taxon>
    </lineage>
</organism>
<evidence type="ECO:0000313" key="1">
    <source>
        <dbReference type="EMBL" id="AFZ24581.1"/>
    </source>
</evidence>
<reference evidence="1 2" key="1">
    <citation type="submission" date="2012-06" db="EMBL/GenBank/DDBJ databases">
        <title>Finished chromosome of genome of Cylindrospermum stagnale PCC 7417.</title>
        <authorList>
            <consortium name="US DOE Joint Genome Institute"/>
            <person name="Gugger M."/>
            <person name="Coursin T."/>
            <person name="Rippka R."/>
            <person name="Tandeau De Marsac N."/>
            <person name="Huntemann M."/>
            <person name="Wei C.-L."/>
            <person name="Han J."/>
            <person name="Detter J.C."/>
            <person name="Han C."/>
            <person name="Tapia R."/>
            <person name="Chen A."/>
            <person name="Kyrpides N."/>
            <person name="Mavromatis K."/>
            <person name="Markowitz V."/>
            <person name="Szeto E."/>
            <person name="Ivanova N."/>
            <person name="Pagani I."/>
            <person name="Pati A."/>
            <person name="Goodwin L."/>
            <person name="Nordberg H.P."/>
            <person name="Cantor M.N."/>
            <person name="Hua S.X."/>
            <person name="Woyke T."/>
            <person name="Kerfeld C.A."/>
        </authorList>
    </citation>
    <scope>NUCLEOTIDE SEQUENCE [LARGE SCALE GENOMIC DNA]</scope>
    <source>
        <strain evidence="1 2">PCC 7417</strain>
    </source>
</reference>
<dbReference type="HOGENOM" id="CLU_1529782_0_0_3"/>
<dbReference type="eggNOG" id="ENOG5032TQN">
    <property type="taxonomic scope" value="Bacteria"/>
</dbReference>
<gene>
    <name evidence="1" type="ORF">Cylst_2355</name>
</gene>